<evidence type="ECO:0000313" key="2">
    <source>
        <dbReference type="Proteomes" id="UP000186098"/>
    </source>
</evidence>
<gene>
    <name evidence="1" type="ORF">SAMN05421795_101366</name>
</gene>
<dbReference type="AlphaFoldDB" id="A0A1N7JVA4"/>
<dbReference type="STRING" id="407234.SAMN05421795_101366"/>
<evidence type="ECO:0000313" key="1">
    <source>
        <dbReference type="EMBL" id="SIS53269.1"/>
    </source>
</evidence>
<sequence>MAEAGLTMNAAETLAPSLEQIANMAEQAKVSAEQIKEITASLLSEMGEADPTKKDGEGMVQAVLGKILEMRVQEDLEMSGSRHSGHLPADYYRADRQQVSLSARLGDAMAAQMADRLGLSFEPTTGREFAAMSRADMARMVARDARAQVSGDADAMRFWMAVPIPLRTTTTRPRRA</sequence>
<dbReference type="Proteomes" id="UP000186098">
    <property type="component" value="Unassembled WGS sequence"/>
</dbReference>
<dbReference type="EMBL" id="FTOM01000001">
    <property type="protein sequence ID" value="SIS53269.1"/>
    <property type="molecule type" value="Genomic_DNA"/>
</dbReference>
<protein>
    <submittedName>
        <fullName evidence="1">Uncharacterized protein</fullName>
    </submittedName>
</protein>
<dbReference type="RefSeq" id="WP_076363205.1">
    <property type="nucleotide sequence ID" value="NZ_FTOM01000001.1"/>
</dbReference>
<proteinExistence type="predicted"/>
<accession>A0A1N7JVA4</accession>
<organism evidence="1 2">
    <name type="scientific">Phaeovulum vinaykumarii</name>
    <dbReference type="NCBI Taxonomy" id="407234"/>
    <lineage>
        <taxon>Bacteria</taxon>
        <taxon>Pseudomonadati</taxon>
        <taxon>Pseudomonadota</taxon>
        <taxon>Alphaproteobacteria</taxon>
        <taxon>Rhodobacterales</taxon>
        <taxon>Paracoccaceae</taxon>
        <taxon>Phaeovulum</taxon>
    </lineage>
</organism>
<keyword evidence="2" id="KW-1185">Reference proteome</keyword>
<reference evidence="2" key="1">
    <citation type="submission" date="2017-01" db="EMBL/GenBank/DDBJ databases">
        <authorList>
            <person name="Varghese N."/>
            <person name="Submissions S."/>
        </authorList>
    </citation>
    <scope>NUCLEOTIDE SEQUENCE [LARGE SCALE GENOMIC DNA]</scope>
    <source>
        <strain evidence="2">DSM 18714</strain>
    </source>
</reference>
<name>A0A1N7JVA4_9RHOB</name>